<keyword evidence="7 11" id="KW-1133">Transmembrane helix</keyword>
<keyword evidence="15" id="KW-1185">Reference proteome</keyword>
<dbReference type="Proteomes" id="UP000813824">
    <property type="component" value="Unassembled WGS sequence"/>
</dbReference>
<dbReference type="PROSITE" id="PS00211">
    <property type="entry name" value="ABC_TRANSPORTER_1"/>
    <property type="match status" value="1"/>
</dbReference>
<feature type="compositionally biased region" description="Polar residues" evidence="10">
    <location>
        <begin position="461"/>
        <end position="474"/>
    </location>
</feature>
<comment type="subcellular location">
    <subcellularLocation>
        <location evidence="1">Membrane</location>
        <topology evidence="1">Multi-pass membrane protein</topology>
    </subcellularLocation>
</comment>
<dbReference type="FunFam" id="3.40.50.300:FF:000973">
    <property type="entry name" value="Multidrug resistance-associated protein 4"/>
    <property type="match status" value="1"/>
</dbReference>
<keyword evidence="3 11" id="KW-0812">Transmembrane</keyword>
<feature type="transmembrane region" description="Helical" evidence="11">
    <location>
        <begin position="378"/>
        <end position="399"/>
    </location>
</feature>
<evidence type="ECO:0000256" key="11">
    <source>
        <dbReference type="SAM" id="Phobius"/>
    </source>
</evidence>
<feature type="compositionally biased region" description="Basic and acidic residues" evidence="10">
    <location>
        <begin position="492"/>
        <end position="503"/>
    </location>
</feature>
<dbReference type="CDD" id="cd18596">
    <property type="entry name" value="ABC_6TM_VMR1_D1_like"/>
    <property type="match status" value="1"/>
</dbReference>
<dbReference type="EMBL" id="JAEVFJ010000042">
    <property type="protein sequence ID" value="KAH8086646.1"/>
    <property type="molecule type" value="Genomic_DNA"/>
</dbReference>
<evidence type="ECO:0000256" key="10">
    <source>
        <dbReference type="SAM" id="MobiDB-lite"/>
    </source>
</evidence>
<dbReference type="GO" id="GO:0005524">
    <property type="term" value="F:ATP binding"/>
    <property type="evidence" value="ECO:0007669"/>
    <property type="project" value="UniProtKB-KW"/>
</dbReference>
<feature type="transmembrane region" description="Helical" evidence="11">
    <location>
        <begin position="527"/>
        <end position="548"/>
    </location>
</feature>
<feature type="transmembrane region" description="Helical" evidence="11">
    <location>
        <begin position="125"/>
        <end position="144"/>
    </location>
</feature>
<evidence type="ECO:0000256" key="7">
    <source>
        <dbReference type="ARBA" id="ARBA00022989"/>
    </source>
</evidence>
<comment type="caution">
    <text evidence="14">The sequence shown here is derived from an EMBL/GenBank/DDBJ whole genome shotgun (WGS) entry which is preliminary data.</text>
</comment>
<evidence type="ECO:0000259" key="13">
    <source>
        <dbReference type="PROSITE" id="PS50929"/>
    </source>
</evidence>
<dbReference type="InterPro" id="IPR017871">
    <property type="entry name" value="ABC_transporter-like_CS"/>
</dbReference>
<dbReference type="GO" id="GO:0140359">
    <property type="term" value="F:ABC-type transporter activity"/>
    <property type="evidence" value="ECO:0007669"/>
    <property type="project" value="InterPro"/>
</dbReference>
<dbReference type="Gene3D" id="3.40.50.300">
    <property type="entry name" value="P-loop containing nucleotide triphosphate hydrolases"/>
    <property type="match status" value="2"/>
</dbReference>
<gene>
    <name evidence="14" type="ORF">BXZ70DRAFT_549376</name>
</gene>
<feature type="coiled-coil region" evidence="9">
    <location>
        <begin position="971"/>
        <end position="998"/>
    </location>
</feature>
<dbReference type="Pfam" id="PF00005">
    <property type="entry name" value="ABC_tran"/>
    <property type="match status" value="2"/>
</dbReference>
<feature type="transmembrane region" description="Helical" evidence="11">
    <location>
        <begin position="1268"/>
        <end position="1288"/>
    </location>
</feature>
<feature type="domain" description="ABC transporter" evidence="12">
    <location>
        <begin position="1360"/>
        <end position="1597"/>
    </location>
</feature>
<evidence type="ECO:0000256" key="5">
    <source>
        <dbReference type="ARBA" id="ARBA00022741"/>
    </source>
</evidence>
<evidence type="ECO:0000259" key="12">
    <source>
        <dbReference type="PROSITE" id="PS50893"/>
    </source>
</evidence>
<keyword evidence="2" id="KW-0813">Transport</keyword>
<dbReference type="SMART" id="SM00382">
    <property type="entry name" value="AAA"/>
    <property type="match status" value="2"/>
</dbReference>
<evidence type="ECO:0000256" key="1">
    <source>
        <dbReference type="ARBA" id="ARBA00004141"/>
    </source>
</evidence>
<reference evidence="14" key="1">
    <citation type="journal article" date="2021" name="New Phytol.">
        <title>Evolutionary innovations through gain and loss of genes in the ectomycorrhizal Boletales.</title>
        <authorList>
            <person name="Wu G."/>
            <person name="Miyauchi S."/>
            <person name="Morin E."/>
            <person name="Kuo A."/>
            <person name="Drula E."/>
            <person name="Varga T."/>
            <person name="Kohler A."/>
            <person name="Feng B."/>
            <person name="Cao Y."/>
            <person name="Lipzen A."/>
            <person name="Daum C."/>
            <person name="Hundley H."/>
            <person name="Pangilinan J."/>
            <person name="Johnson J."/>
            <person name="Barry K."/>
            <person name="LaButti K."/>
            <person name="Ng V."/>
            <person name="Ahrendt S."/>
            <person name="Min B."/>
            <person name="Choi I.G."/>
            <person name="Park H."/>
            <person name="Plett J.M."/>
            <person name="Magnuson J."/>
            <person name="Spatafora J.W."/>
            <person name="Nagy L.G."/>
            <person name="Henrissat B."/>
            <person name="Grigoriev I.V."/>
            <person name="Yang Z.L."/>
            <person name="Xu J."/>
            <person name="Martin F.M."/>
        </authorList>
    </citation>
    <scope>NUCLEOTIDE SEQUENCE</scope>
    <source>
        <strain evidence="14">KKN 215</strain>
    </source>
</reference>
<evidence type="ECO:0000256" key="9">
    <source>
        <dbReference type="SAM" id="Coils"/>
    </source>
</evidence>
<accession>A0A8K0UFT1</accession>
<dbReference type="InterPro" id="IPR050173">
    <property type="entry name" value="ABC_transporter_C-like"/>
</dbReference>
<evidence type="ECO:0000256" key="4">
    <source>
        <dbReference type="ARBA" id="ARBA00022737"/>
    </source>
</evidence>
<feature type="transmembrane region" description="Helical" evidence="11">
    <location>
        <begin position="57"/>
        <end position="80"/>
    </location>
</feature>
<feature type="transmembrane region" description="Helical" evidence="11">
    <location>
        <begin position="1184"/>
        <end position="1203"/>
    </location>
</feature>
<evidence type="ECO:0000313" key="14">
    <source>
        <dbReference type="EMBL" id="KAH8086646.1"/>
    </source>
</evidence>
<dbReference type="SUPFAM" id="SSF52540">
    <property type="entry name" value="P-loop containing nucleoside triphosphate hydrolases"/>
    <property type="match status" value="2"/>
</dbReference>
<feature type="domain" description="ABC transmembrane type-1" evidence="13">
    <location>
        <begin position="1054"/>
        <end position="1323"/>
    </location>
</feature>
<evidence type="ECO:0000313" key="15">
    <source>
        <dbReference type="Proteomes" id="UP000813824"/>
    </source>
</evidence>
<evidence type="ECO:0008006" key="16">
    <source>
        <dbReference type="Google" id="ProtNLM"/>
    </source>
</evidence>
<feature type="compositionally biased region" description="Low complexity" evidence="10">
    <location>
        <begin position="481"/>
        <end position="490"/>
    </location>
</feature>
<dbReference type="GO" id="GO:0016020">
    <property type="term" value="C:membrane"/>
    <property type="evidence" value="ECO:0007669"/>
    <property type="project" value="UniProtKB-SubCell"/>
</dbReference>
<dbReference type="SUPFAM" id="SSF90123">
    <property type="entry name" value="ABC transporter transmembrane region"/>
    <property type="match status" value="2"/>
</dbReference>
<dbReference type="CDD" id="cd18604">
    <property type="entry name" value="ABC_6TM_VMR1_D2_like"/>
    <property type="match status" value="1"/>
</dbReference>
<sequence>MWSYLAGVSSNLWTFDFTGSQQTILQTTLVPSAHAFHAANSSIPPERKVPYAYETTFAPLVAIGLSITWIFVFALVHGFACLRKKLTARGGTGLELNGEGSEEEVIETQGYIKSLGGAIIFTFRLVRLLTVAGLLALSIVTLLRKPGWKEHICDEALFRVGLTAAYAYATITAIATVATSPARARRSVKHICFLLGAVWLTLVYRDFWPLATFTMKPLDTDGTPFIWVELAGLTFAALFIPLTVPRQYIPYDPKDPAPEPNPEQTASIWSMMIYSFLDPVIFLAYRIPHLSLDQLPPLSDYDRTKNLVRRSFKNLDPFVVGKRHLFFGLMRTFRWEYVQLAVMLLVRGLSQFASPLGINGLLSYMETGGEDSFVRPWFWILWLVLGPFIGSVAVQWYIYIATGMMVRCQGILTQLIFDHALRIRVKAETQGDASASTPSTAAPTPDNASVADPSEHDSSDETAGSVHSNASTAKGKQREPSAASMSSSASTKVDKEKSEESEKTNLAGKLNNLATTDMESLVNGRDFLFIILYIPCQLVLCVLFLYKLLGWSSFVGLAVTALMFPIPGFIASLIQKTQIKKMKTTDARVQSVTEIMNVIRMIKLFGWEPKVNEQIADKREQELTHIRRFKVLELLNGVTNFFIPCVTMVVTYSFYTLAMNQKLTASVVFSSMVVFDLLRDQLHTIFGMLPDMIQAKVSLDRVNDFLHETELLDQYTEKSEGSEDLVLPTAVPDPDVIGIRDASFTWSSDNNGTWTPGSGKRNFALRIDEELIFKKGKINLVVGATGTGKTSLLMALLGEMHYVPSGPNSYFNLPRAGGVAYASQESWVQNETIRDNILFGAPYEEERYNKVIEQCALSRDLTLFEAGDQTEVGEKGLTLSGGQKARITLARAVYSKAEILLFDDVLAALDVHTSKWIVDKCFQGDLIQGRTVILVTHNVAMTSSIADFIVSMGSNGRILSQGSLSKALAKDKKLSAELKEETKQIEKAEHEIDPVETEPVEASKKADGKLIVAEEISEGHVGWPALKMWFSSMGGNRAFLFWGAFITAMALTPLIETYLTWYLGYWASQYELHDDPSEVSAPYYLSVYSAELLLSVLIYLAGYIVYVYGCLRASRAIHKKLVGSVLGTTLRWLDTTPISRVITRCTQDIQAVDGPISQYFAFVAEITSFIIIKLLAVVLVSPAFILPGILIAVIGGWCGQIYIKGQLSIKREMSNARAPVLSHFGAAMNGLVSIRAYGAEQQFKQRSYERIDRFTSAGRTFYNLNRWVCIRIEFLGGAFAAGIAAYLVYTPGVSASNTGFAMNMAVGFSNLILWWIRLLNQFEVSGNSLERIQQYLVIEQEPKATEDGIPPAYWPASGTLNVEKLSARYSPDGPKVLKDISFNISSGERVGIVGRTGSGKSSLTLSLLRCIFTEGNVVYDGLDTGKVNLDALRSSITIIPQVPELLSGTLRQNLDPFDQYDDATLNDALRAAGLFSLQKDEDDGRITLDSPISSGGGNLSVGQRQILALARAIVRRSKLLILDEATSAIDYETDTVIQTSLRKELDKDVTLLTVAHRLQTIMDADKIMVLDAGEIVEFGKPAELLKNEKGVLRSLVDESGDKENLYAMAANHAAASK</sequence>
<proteinExistence type="predicted"/>
<feature type="compositionally biased region" description="Low complexity" evidence="10">
    <location>
        <begin position="433"/>
        <end position="445"/>
    </location>
</feature>
<dbReference type="Pfam" id="PF00664">
    <property type="entry name" value="ABC_membrane"/>
    <property type="match status" value="2"/>
</dbReference>
<name>A0A8K0UFT1_9AGAR</name>
<dbReference type="PROSITE" id="PS50893">
    <property type="entry name" value="ABC_TRANSPORTER_2"/>
    <property type="match status" value="2"/>
</dbReference>
<dbReference type="FunFam" id="1.20.1560.10:FF:000013">
    <property type="entry name" value="ABC transporter C family member 2"/>
    <property type="match status" value="1"/>
</dbReference>
<feature type="transmembrane region" description="Helical" evidence="11">
    <location>
        <begin position="224"/>
        <end position="244"/>
    </location>
</feature>
<dbReference type="CDD" id="cd03244">
    <property type="entry name" value="ABCC_MRP_domain2"/>
    <property type="match status" value="1"/>
</dbReference>
<dbReference type="InterPro" id="IPR011527">
    <property type="entry name" value="ABC1_TM_dom"/>
</dbReference>
<dbReference type="InterPro" id="IPR027417">
    <property type="entry name" value="P-loop_NTPase"/>
</dbReference>
<dbReference type="FunFam" id="3.40.50.300:FF:000838">
    <property type="entry name" value="ABC multidrug transporter (Eurofung)"/>
    <property type="match status" value="1"/>
</dbReference>
<dbReference type="PANTHER" id="PTHR24223:SF356">
    <property type="entry name" value="ATP-BINDING CASSETTE TRANSPORTER ABC4"/>
    <property type="match status" value="1"/>
</dbReference>
<keyword evidence="4" id="KW-0677">Repeat</keyword>
<dbReference type="CDD" id="cd03250">
    <property type="entry name" value="ABCC_MRP_domain1"/>
    <property type="match status" value="1"/>
</dbReference>
<feature type="transmembrane region" description="Helical" evidence="11">
    <location>
        <begin position="187"/>
        <end position="204"/>
    </location>
</feature>
<dbReference type="Gene3D" id="1.20.1560.10">
    <property type="entry name" value="ABC transporter type 1, transmembrane domain"/>
    <property type="match status" value="2"/>
</dbReference>
<feature type="transmembrane region" description="Helical" evidence="11">
    <location>
        <begin position="1159"/>
        <end position="1178"/>
    </location>
</feature>
<evidence type="ECO:0000256" key="2">
    <source>
        <dbReference type="ARBA" id="ARBA00022448"/>
    </source>
</evidence>
<dbReference type="InterPro" id="IPR036640">
    <property type="entry name" value="ABC1_TM_sf"/>
</dbReference>
<keyword evidence="5" id="KW-0547">Nucleotide-binding</keyword>
<keyword evidence="9" id="KW-0175">Coiled coil</keyword>
<feature type="domain" description="ABC transmembrane type-1" evidence="13">
    <location>
        <begin position="340"/>
        <end position="694"/>
    </location>
</feature>
<evidence type="ECO:0000256" key="6">
    <source>
        <dbReference type="ARBA" id="ARBA00022840"/>
    </source>
</evidence>
<dbReference type="OrthoDB" id="6500128at2759"/>
<feature type="transmembrane region" description="Helical" evidence="11">
    <location>
        <begin position="1038"/>
        <end position="1063"/>
    </location>
</feature>
<dbReference type="InterPro" id="IPR003593">
    <property type="entry name" value="AAA+_ATPase"/>
</dbReference>
<feature type="region of interest" description="Disordered" evidence="10">
    <location>
        <begin position="428"/>
        <end position="504"/>
    </location>
</feature>
<evidence type="ECO:0000256" key="8">
    <source>
        <dbReference type="ARBA" id="ARBA00023136"/>
    </source>
</evidence>
<evidence type="ECO:0000256" key="3">
    <source>
        <dbReference type="ARBA" id="ARBA00022692"/>
    </source>
</evidence>
<feature type="transmembrane region" description="Helical" evidence="11">
    <location>
        <begin position="1300"/>
        <end position="1319"/>
    </location>
</feature>
<organism evidence="14 15">
    <name type="scientific">Cristinia sonorae</name>
    <dbReference type="NCBI Taxonomy" id="1940300"/>
    <lineage>
        <taxon>Eukaryota</taxon>
        <taxon>Fungi</taxon>
        <taxon>Dikarya</taxon>
        <taxon>Basidiomycota</taxon>
        <taxon>Agaricomycotina</taxon>
        <taxon>Agaricomycetes</taxon>
        <taxon>Agaricomycetidae</taxon>
        <taxon>Agaricales</taxon>
        <taxon>Pleurotineae</taxon>
        <taxon>Stephanosporaceae</taxon>
        <taxon>Cristinia</taxon>
    </lineage>
</organism>
<dbReference type="GO" id="GO:0016887">
    <property type="term" value="F:ATP hydrolysis activity"/>
    <property type="evidence" value="ECO:0007669"/>
    <property type="project" value="InterPro"/>
</dbReference>
<keyword evidence="6" id="KW-0067">ATP-binding</keyword>
<feature type="domain" description="ABC transporter" evidence="12">
    <location>
        <begin position="739"/>
        <end position="980"/>
    </location>
</feature>
<keyword evidence="8 11" id="KW-0472">Membrane</keyword>
<feature type="transmembrane region" description="Helical" evidence="11">
    <location>
        <begin position="1083"/>
        <end position="1111"/>
    </location>
</feature>
<protein>
    <recommendedName>
        <fullName evidence="16">ABC transporter</fullName>
    </recommendedName>
</protein>
<dbReference type="PROSITE" id="PS50929">
    <property type="entry name" value="ABC_TM1F"/>
    <property type="match status" value="2"/>
</dbReference>
<dbReference type="PANTHER" id="PTHR24223">
    <property type="entry name" value="ATP-BINDING CASSETTE SUB-FAMILY C"/>
    <property type="match status" value="1"/>
</dbReference>
<dbReference type="InterPro" id="IPR003439">
    <property type="entry name" value="ABC_transporter-like_ATP-bd"/>
</dbReference>
<feature type="transmembrane region" description="Helical" evidence="11">
    <location>
        <begin position="337"/>
        <end position="358"/>
    </location>
</feature>
<feature type="transmembrane region" description="Helical" evidence="11">
    <location>
        <begin position="156"/>
        <end position="175"/>
    </location>
</feature>
<feature type="transmembrane region" description="Helical" evidence="11">
    <location>
        <begin position="554"/>
        <end position="574"/>
    </location>
</feature>